<name>A0A1C4YS45_9ACTN</name>
<evidence type="ECO:0000313" key="2">
    <source>
        <dbReference type="Proteomes" id="UP000198224"/>
    </source>
</evidence>
<accession>A0A1C4YS45</accession>
<proteinExistence type="predicted"/>
<sequence>MAGVAAASGYSEQMMFRLLRDLYARLGGGGRTAAMLLAREQGRV</sequence>
<dbReference type="AlphaFoldDB" id="A0A1C4YS45"/>
<protein>
    <recommendedName>
        <fullName evidence="3">HTH araC/xylS-type domain-containing protein</fullName>
    </recommendedName>
</protein>
<dbReference type="EMBL" id="LT607409">
    <property type="protein sequence ID" value="SCF23579.1"/>
    <property type="molecule type" value="Genomic_DNA"/>
</dbReference>
<evidence type="ECO:0008006" key="3">
    <source>
        <dbReference type="Google" id="ProtNLM"/>
    </source>
</evidence>
<evidence type="ECO:0000313" key="1">
    <source>
        <dbReference type="EMBL" id="SCF23579.1"/>
    </source>
</evidence>
<keyword evidence="2" id="KW-1185">Reference proteome</keyword>
<dbReference type="Proteomes" id="UP000198224">
    <property type="component" value="Chromosome I"/>
</dbReference>
<organism evidence="1 2">
    <name type="scientific">Micromonospora chokoriensis</name>
    <dbReference type="NCBI Taxonomy" id="356851"/>
    <lineage>
        <taxon>Bacteria</taxon>
        <taxon>Bacillati</taxon>
        <taxon>Actinomycetota</taxon>
        <taxon>Actinomycetes</taxon>
        <taxon>Micromonosporales</taxon>
        <taxon>Micromonosporaceae</taxon>
        <taxon>Micromonospora</taxon>
    </lineage>
</organism>
<reference evidence="2" key="1">
    <citation type="submission" date="2016-06" db="EMBL/GenBank/DDBJ databases">
        <authorList>
            <person name="Varghese N."/>
            <person name="Submissions Spin"/>
        </authorList>
    </citation>
    <scope>NUCLEOTIDE SEQUENCE [LARGE SCALE GENOMIC DNA]</scope>
    <source>
        <strain evidence="2">DSM 45160</strain>
    </source>
</reference>
<gene>
    <name evidence="1" type="ORF">GA0070612_5163</name>
</gene>